<dbReference type="Proteomes" id="UP001301769">
    <property type="component" value="Unassembled WGS sequence"/>
</dbReference>
<evidence type="ECO:0000313" key="2">
    <source>
        <dbReference type="EMBL" id="KAK4207451.1"/>
    </source>
</evidence>
<protein>
    <submittedName>
        <fullName evidence="2">Uncharacterized protein</fullName>
    </submittedName>
</protein>
<gene>
    <name evidence="2" type="ORF">QBC37DRAFT_298668</name>
</gene>
<feature type="compositionally biased region" description="Basic and acidic residues" evidence="1">
    <location>
        <begin position="1"/>
        <end position="16"/>
    </location>
</feature>
<proteinExistence type="predicted"/>
<evidence type="ECO:0000256" key="1">
    <source>
        <dbReference type="SAM" id="MobiDB-lite"/>
    </source>
</evidence>
<dbReference type="PANTHER" id="PTHR39474:SF1">
    <property type="entry name" value="FUNGAL SPECIFIC TRANSCRIPTION FACTOR"/>
    <property type="match status" value="1"/>
</dbReference>
<dbReference type="AlphaFoldDB" id="A0AAN6XXE8"/>
<accession>A0AAN6XXE8</accession>
<organism evidence="2 3">
    <name type="scientific">Rhypophila decipiens</name>
    <dbReference type="NCBI Taxonomy" id="261697"/>
    <lineage>
        <taxon>Eukaryota</taxon>
        <taxon>Fungi</taxon>
        <taxon>Dikarya</taxon>
        <taxon>Ascomycota</taxon>
        <taxon>Pezizomycotina</taxon>
        <taxon>Sordariomycetes</taxon>
        <taxon>Sordariomycetidae</taxon>
        <taxon>Sordariales</taxon>
        <taxon>Naviculisporaceae</taxon>
        <taxon>Rhypophila</taxon>
    </lineage>
</organism>
<reference evidence="2" key="2">
    <citation type="submission" date="2023-05" db="EMBL/GenBank/DDBJ databases">
        <authorList>
            <consortium name="Lawrence Berkeley National Laboratory"/>
            <person name="Steindorff A."/>
            <person name="Hensen N."/>
            <person name="Bonometti L."/>
            <person name="Westerberg I."/>
            <person name="Brannstrom I.O."/>
            <person name="Guillou S."/>
            <person name="Cros-Aarteil S."/>
            <person name="Calhoun S."/>
            <person name="Haridas S."/>
            <person name="Kuo A."/>
            <person name="Mondo S."/>
            <person name="Pangilinan J."/>
            <person name="Riley R."/>
            <person name="Labutti K."/>
            <person name="Andreopoulos B."/>
            <person name="Lipzen A."/>
            <person name="Chen C."/>
            <person name="Yanf M."/>
            <person name="Daum C."/>
            <person name="Ng V."/>
            <person name="Clum A."/>
            <person name="Ohm R."/>
            <person name="Martin F."/>
            <person name="Silar P."/>
            <person name="Natvig D."/>
            <person name="Lalanne C."/>
            <person name="Gautier V."/>
            <person name="Ament-Velasquez S.L."/>
            <person name="Kruys A."/>
            <person name="Hutchinson M.I."/>
            <person name="Powell A.J."/>
            <person name="Barry K."/>
            <person name="Miller A.N."/>
            <person name="Grigoriev I.V."/>
            <person name="Debuchy R."/>
            <person name="Gladieux P."/>
            <person name="Thoren M.H."/>
            <person name="Johannesson H."/>
        </authorList>
    </citation>
    <scope>NUCLEOTIDE SEQUENCE</scope>
    <source>
        <strain evidence="2">PSN293</strain>
    </source>
</reference>
<comment type="caution">
    <text evidence="2">The sequence shown here is derived from an EMBL/GenBank/DDBJ whole genome shotgun (WGS) entry which is preliminary data.</text>
</comment>
<evidence type="ECO:0000313" key="3">
    <source>
        <dbReference type="Proteomes" id="UP001301769"/>
    </source>
</evidence>
<dbReference type="EMBL" id="MU858294">
    <property type="protein sequence ID" value="KAK4207451.1"/>
    <property type="molecule type" value="Genomic_DNA"/>
</dbReference>
<dbReference type="PANTHER" id="PTHR39474">
    <property type="entry name" value="UNNAMED PRODUCT"/>
    <property type="match status" value="1"/>
</dbReference>
<keyword evidence="3" id="KW-1185">Reference proteome</keyword>
<name>A0AAN6XXE8_9PEZI</name>
<sequence length="153" mass="16769">MASAEETHNTKPHAVEVEEAAEVELPKEETTAARNTSYLVREPEPETTPKPANHQAAPLPLPAPEDVSPAQQQDERTTTVEVNGQAIALDHLGPTVVNRDGTLGRIANWPEMTPWERENTLRVLGKRNQLRLAGLRGEKKPQSEESESAAKGE</sequence>
<feature type="region of interest" description="Disordered" evidence="1">
    <location>
        <begin position="1"/>
        <end position="78"/>
    </location>
</feature>
<feature type="region of interest" description="Disordered" evidence="1">
    <location>
        <begin position="131"/>
        <end position="153"/>
    </location>
</feature>
<reference evidence="2" key="1">
    <citation type="journal article" date="2023" name="Mol. Phylogenet. Evol.">
        <title>Genome-scale phylogeny and comparative genomics of the fungal order Sordariales.</title>
        <authorList>
            <person name="Hensen N."/>
            <person name="Bonometti L."/>
            <person name="Westerberg I."/>
            <person name="Brannstrom I.O."/>
            <person name="Guillou S."/>
            <person name="Cros-Aarteil S."/>
            <person name="Calhoun S."/>
            <person name="Haridas S."/>
            <person name="Kuo A."/>
            <person name="Mondo S."/>
            <person name="Pangilinan J."/>
            <person name="Riley R."/>
            <person name="LaButti K."/>
            <person name="Andreopoulos B."/>
            <person name="Lipzen A."/>
            <person name="Chen C."/>
            <person name="Yan M."/>
            <person name="Daum C."/>
            <person name="Ng V."/>
            <person name="Clum A."/>
            <person name="Steindorff A."/>
            <person name="Ohm R.A."/>
            <person name="Martin F."/>
            <person name="Silar P."/>
            <person name="Natvig D.O."/>
            <person name="Lalanne C."/>
            <person name="Gautier V."/>
            <person name="Ament-Velasquez S.L."/>
            <person name="Kruys A."/>
            <person name="Hutchinson M.I."/>
            <person name="Powell A.J."/>
            <person name="Barry K."/>
            <person name="Miller A.N."/>
            <person name="Grigoriev I.V."/>
            <person name="Debuchy R."/>
            <person name="Gladieux P."/>
            <person name="Hiltunen Thoren M."/>
            <person name="Johannesson H."/>
        </authorList>
    </citation>
    <scope>NUCLEOTIDE SEQUENCE</scope>
    <source>
        <strain evidence="2">PSN293</strain>
    </source>
</reference>
<feature type="compositionally biased region" description="Basic and acidic residues" evidence="1">
    <location>
        <begin position="136"/>
        <end position="153"/>
    </location>
</feature>